<evidence type="ECO:0000259" key="2">
    <source>
        <dbReference type="PROSITE" id="PS50181"/>
    </source>
</evidence>
<dbReference type="GO" id="GO:0005085">
    <property type="term" value="F:guanyl-nucleotide exchange factor activity"/>
    <property type="evidence" value="ECO:0007669"/>
    <property type="project" value="TreeGrafter"/>
</dbReference>
<dbReference type="InterPro" id="IPR009091">
    <property type="entry name" value="RCC1/BLIP-II"/>
</dbReference>
<dbReference type="SUPFAM" id="SSF81383">
    <property type="entry name" value="F-box domain"/>
    <property type="match status" value="1"/>
</dbReference>
<dbReference type="InterPro" id="IPR001810">
    <property type="entry name" value="F-box_dom"/>
</dbReference>
<dbReference type="InterPro" id="IPR051553">
    <property type="entry name" value="Ran_GTPase-activating"/>
</dbReference>
<evidence type="ECO:0000313" key="4">
    <source>
        <dbReference type="Proteomes" id="UP000799421"/>
    </source>
</evidence>
<evidence type="ECO:0000256" key="1">
    <source>
        <dbReference type="PROSITE-ProRule" id="PRU00235"/>
    </source>
</evidence>
<name>A0A6A7C6W4_9PEZI</name>
<dbReference type="InterPro" id="IPR036047">
    <property type="entry name" value="F-box-like_dom_sf"/>
</dbReference>
<dbReference type="Gene3D" id="1.20.1280.50">
    <property type="match status" value="1"/>
</dbReference>
<proteinExistence type="predicted"/>
<feature type="domain" description="F-box" evidence="2">
    <location>
        <begin position="2"/>
        <end position="50"/>
    </location>
</feature>
<dbReference type="PROSITE" id="PS50181">
    <property type="entry name" value="FBOX"/>
    <property type="match status" value="1"/>
</dbReference>
<keyword evidence="4" id="KW-1185">Reference proteome</keyword>
<feature type="repeat" description="RCC1" evidence="1">
    <location>
        <begin position="81"/>
        <end position="153"/>
    </location>
</feature>
<gene>
    <name evidence="3" type="ORF">K470DRAFT_241831</name>
</gene>
<sequence>MESAFLDLPVDIFHLIFPLLDATDFLNLTSTCKQLHQPEFVNDAPYWSKLIRKTFRVPNQPVAQHDGERWKKLYKRMYTQTRVFSWGSNDNCRLGQSWNAVESIAMPGRPTRTLHVAQERCVSWPGEMTGMDQVGVVADVQAGGWSTVLLSSKGALYIVGVLNGLGQNMFRCRPSAVPTPLEYPPGLPPPHERYDSSTAIASFSVGRAHVLGISDSGRIWCWGNNGESALRVQFAQHDLVESSGHGLNTVQKVVAGWDMSAALIVGTGIVIWRPATRSQDLTAMEDTAIVQDAVVVPGTSYSSAHSVNKDLAGAVGEVRNFIVLEHYILFNTSIGKIFVWNHITQDMPRPVELVWEQDEFATDVQGSFRSFAVFTRSDGVLTSTQDRLEQYLQPLELDERPTLFARIPALQNKNVISLAFGDHHFHALHSQGYITSYGHEPQSCGALGLGGGRQPDGRLRGIRYQNVLGDGRLVPHAYTEGRRVWFEKEKRAWIWYLTSGASDPEESQERMRMTLGTQDTTAQGEVSEWVEQQGRDWGEKLGVANDQDDGMDAYFVLGVTAAGWHSAALVLVNEEWAARQGYKYIWAANGDKFPRLILSDGTEMPGSGPFDTWRYDRPEFKLDLQSLGLGS</sequence>
<dbReference type="Pfam" id="PF13540">
    <property type="entry name" value="RCC1_2"/>
    <property type="match status" value="1"/>
</dbReference>
<protein>
    <submittedName>
        <fullName evidence="3">RCC1/BLIP-II</fullName>
    </submittedName>
</protein>
<dbReference type="PANTHER" id="PTHR45982">
    <property type="entry name" value="REGULATOR OF CHROMOSOME CONDENSATION"/>
    <property type="match status" value="1"/>
</dbReference>
<dbReference type="EMBL" id="MU005962">
    <property type="protein sequence ID" value="KAF2863123.1"/>
    <property type="molecule type" value="Genomic_DNA"/>
</dbReference>
<evidence type="ECO:0000313" key="3">
    <source>
        <dbReference type="EMBL" id="KAF2863123.1"/>
    </source>
</evidence>
<dbReference type="GO" id="GO:0005737">
    <property type="term" value="C:cytoplasm"/>
    <property type="evidence" value="ECO:0007669"/>
    <property type="project" value="TreeGrafter"/>
</dbReference>
<dbReference type="PANTHER" id="PTHR45982:SF3">
    <property type="entry name" value="F-BOX PROTEIN POF9"/>
    <property type="match status" value="1"/>
</dbReference>
<dbReference type="Proteomes" id="UP000799421">
    <property type="component" value="Unassembled WGS sequence"/>
</dbReference>
<dbReference type="OrthoDB" id="61110at2759"/>
<reference evidence="3" key="1">
    <citation type="journal article" date="2020" name="Stud. Mycol.">
        <title>101 Dothideomycetes genomes: a test case for predicting lifestyles and emergence of pathogens.</title>
        <authorList>
            <person name="Haridas S."/>
            <person name="Albert R."/>
            <person name="Binder M."/>
            <person name="Bloem J."/>
            <person name="Labutti K."/>
            <person name="Salamov A."/>
            <person name="Andreopoulos B."/>
            <person name="Baker S."/>
            <person name="Barry K."/>
            <person name="Bills G."/>
            <person name="Bluhm B."/>
            <person name="Cannon C."/>
            <person name="Castanera R."/>
            <person name="Culley D."/>
            <person name="Daum C."/>
            <person name="Ezra D."/>
            <person name="Gonzalez J."/>
            <person name="Henrissat B."/>
            <person name="Kuo A."/>
            <person name="Liang C."/>
            <person name="Lipzen A."/>
            <person name="Lutzoni F."/>
            <person name="Magnuson J."/>
            <person name="Mondo S."/>
            <person name="Nolan M."/>
            <person name="Ohm R."/>
            <person name="Pangilinan J."/>
            <person name="Park H.-J."/>
            <person name="Ramirez L."/>
            <person name="Alfaro M."/>
            <person name="Sun H."/>
            <person name="Tritt A."/>
            <person name="Yoshinaga Y."/>
            <person name="Zwiers L.-H."/>
            <person name="Turgeon B."/>
            <person name="Goodwin S."/>
            <person name="Spatafora J."/>
            <person name="Crous P."/>
            <person name="Grigoriev I."/>
        </authorList>
    </citation>
    <scope>NUCLEOTIDE SEQUENCE</scope>
    <source>
        <strain evidence="3">CBS 480.64</strain>
    </source>
</reference>
<dbReference type="CDD" id="cd09917">
    <property type="entry name" value="F-box_SF"/>
    <property type="match status" value="1"/>
</dbReference>
<dbReference type="Gene3D" id="2.130.10.30">
    <property type="entry name" value="Regulator of chromosome condensation 1/beta-lactamase-inhibitor protein II"/>
    <property type="match status" value="1"/>
</dbReference>
<organism evidence="3 4">
    <name type="scientific">Piedraia hortae CBS 480.64</name>
    <dbReference type="NCBI Taxonomy" id="1314780"/>
    <lineage>
        <taxon>Eukaryota</taxon>
        <taxon>Fungi</taxon>
        <taxon>Dikarya</taxon>
        <taxon>Ascomycota</taxon>
        <taxon>Pezizomycotina</taxon>
        <taxon>Dothideomycetes</taxon>
        <taxon>Dothideomycetidae</taxon>
        <taxon>Capnodiales</taxon>
        <taxon>Piedraiaceae</taxon>
        <taxon>Piedraia</taxon>
    </lineage>
</organism>
<dbReference type="AlphaFoldDB" id="A0A6A7C6W4"/>
<dbReference type="SUPFAM" id="SSF50985">
    <property type="entry name" value="RCC1/BLIP-II"/>
    <property type="match status" value="1"/>
</dbReference>
<dbReference type="InterPro" id="IPR000408">
    <property type="entry name" value="Reg_chr_condens"/>
</dbReference>
<accession>A0A6A7C6W4</accession>
<dbReference type="PROSITE" id="PS50012">
    <property type="entry name" value="RCC1_3"/>
    <property type="match status" value="1"/>
</dbReference>